<feature type="transmembrane region" description="Helical" evidence="1">
    <location>
        <begin position="178"/>
        <end position="202"/>
    </location>
</feature>
<protein>
    <submittedName>
        <fullName evidence="2">Uncharacterized protein</fullName>
    </submittedName>
</protein>
<dbReference type="EMBL" id="ACJW02000003">
    <property type="protein sequence ID" value="EEP68105.1"/>
    <property type="molecule type" value="Genomic_DNA"/>
</dbReference>
<sequence length="210" mass="24004">MEGSLKRGKPIFRLPHLDFEQGTNMTKEPLKTIIKNWFSSREGVGIALISVVSTSYYFIASSNFPLTFPFFQPRFIHAQEIKINQWRQTKSGDAIAFVHNNLPYAVPCYRAEKKELTALCDTVRFNGVAVVKNMVFLQPYSGATNVLITQGTLSQPQSETPIAISQDRQNRFVRLEQIWFQIFLALALCSVAYLAAHIYIVVQDIRRERL</sequence>
<proteinExistence type="predicted"/>
<keyword evidence="1" id="KW-0812">Transmembrane</keyword>
<evidence type="ECO:0000313" key="2">
    <source>
        <dbReference type="EMBL" id="EEP68105.1"/>
    </source>
</evidence>
<name>C4GJY3_9NEIS</name>
<dbReference type="STRING" id="629741.GCWU000324_02357"/>
<reference evidence="2" key="1">
    <citation type="submission" date="2009-04" db="EMBL/GenBank/DDBJ databases">
        <authorList>
            <person name="Weinstock G."/>
            <person name="Sodergren E."/>
            <person name="Clifton S."/>
            <person name="Fulton L."/>
            <person name="Fulton B."/>
            <person name="Courtney L."/>
            <person name="Fronick C."/>
            <person name="Harrison M."/>
            <person name="Strong C."/>
            <person name="Farmer C."/>
            <person name="Delahaunty K."/>
            <person name="Markovic C."/>
            <person name="Hall O."/>
            <person name="Minx P."/>
            <person name="Tomlinson C."/>
            <person name="Mitreva M."/>
            <person name="Nelson J."/>
            <person name="Hou S."/>
            <person name="Wollam A."/>
            <person name="Pepin K.H."/>
            <person name="Johnson M."/>
            <person name="Bhonagiri V."/>
            <person name="Nash W.E."/>
            <person name="Warren W."/>
            <person name="Chinwalla A."/>
            <person name="Mardis E.R."/>
            <person name="Wilson R.K."/>
        </authorList>
    </citation>
    <scope>NUCLEOTIDE SEQUENCE [LARGE SCALE GENOMIC DNA]</scope>
    <source>
        <strain evidence="2">ATCC 51147</strain>
    </source>
</reference>
<gene>
    <name evidence="2" type="ORF">GCWU000324_02357</name>
</gene>
<organism evidence="2 3">
    <name type="scientific">Kingella oralis ATCC 51147</name>
    <dbReference type="NCBI Taxonomy" id="629741"/>
    <lineage>
        <taxon>Bacteria</taxon>
        <taxon>Pseudomonadati</taxon>
        <taxon>Pseudomonadota</taxon>
        <taxon>Betaproteobacteria</taxon>
        <taxon>Neisseriales</taxon>
        <taxon>Neisseriaceae</taxon>
        <taxon>Kingella</taxon>
    </lineage>
</organism>
<dbReference type="HOGENOM" id="CLU_1308754_0_0_4"/>
<keyword evidence="1" id="KW-0472">Membrane</keyword>
<comment type="caution">
    <text evidence="2">The sequence shown here is derived from an EMBL/GenBank/DDBJ whole genome shotgun (WGS) entry which is preliminary data.</text>
</comment>
<dbReference type="Proteomes" id="UP000003009">
    <property type="component" value="Unassembled WGS sequence"/>
</dbReference>
<accession>C4GJY3</accession>
<keyword evidence="3" id="KW-1185">Reference proteome</keyword>
<dbReference type="AlphaFoldDB" id="C4GJY3"/>
<evidence type="ECO:0000256" key="1">
    <source>
        <dbReference type="SAM" id="Phobius"/>
    </source>
</evidence>
<evidence type="ECO:0000313" key="3">
    <source>
        <dbReference type="Proteomes" id="UP000003009"/>
    </source>
</evidence>
<keyword evidence="1" id="KW-1133">Transmembrane helix</keyword>